<comment type="caution">
    <text evidence="2">The sequence shown here is derived from an EMBL/GenBank/DDBJ whole genome shotgun (WGS) entry which is preliminary data.</text>
</comment>
<reference evidence="2 3" key="1">
    <citation type="submission" date="2021-07" db="EMBL/GenBank/DDBJ databases">
        <title>Paenibacillus radiodurans sp. nov., isolated from the southeastern edge of Tengger Desert.</title>
        <authorList>
            <person name="Zhang G."/>
        </authorList>
    </citation>
    <scope>NUCLEOTIDE SEQUENCE [LARGE SCALE GENOMIC DNA]</scope>
    <source>
        <strain evidence="2 3">CCM 7311</strain>
    </source>
</reference>
<sequence length="219" mass="24487">IKRGSLAVGALPGELSQLVSSLLLDYHRSHPHILVKVVSSDDVAERILRSELDLAITILPVEDERITEIPLYDEELCLVVSSGHPLAARDEADMDEIRDLPFILFPQNYRCREQMDLACRAEGIHITPVIETDSAMSIINLVEEQAGISILSRTLLNLAHNDKIKILKLNAPALHRKIGVIHHRDRYTGFAAREFIELLHRGAEVSSLPDRTIPTSTEL</sequence>
<organism evidence="2 3">
    <name type="scientific">Paenibacillus sepulcri</name>
    <dbReference type="NCBI Taxonomy" id="359917"/>
    <lineage>
        <taxon>Bacteria</taxon>
        <taxon>Bacillati</taxon>
        <taxon>Bacillota</taxon>
        <taxon>Bacilli</taxon>
        <taxon>Bacillales</taxon>
        <taxon>Paenibacillaceae</taxon>
        <taxon>Paenibacillus</taxon>
    </lineage>
</organism>
<keyword evidence="3" id="KW-1185">Reference proteome</keyword>
<evidence type="ECO:0000313" key="2">
    <source>
        <dbReference type="EMBL" id="MBW7460242.1"/>
    </source>
</evidence>
<dbReference type="Proteomes" id="UP001519887">
    <property type="component" value="Unassembled WGS sequence"/>
</dbReference>
<protein>
    <submittedName>
        <fullName evidence="2">LysR family transcriptional regulator substrate-binding protein</fullName>
    </submittedName>
</protein>
<dbReference type="CDD" id="cd05466">
    <property type="entry name" value="PBP2_LTTR_substrate"/>
    <property type="match status" value="1"/>
</dbReference>
<evidence type="ECO:0000313" key="3">
    <source>
        <dbReference type="Proteomes" id="UP001519887"/>
    </source>
</evidence>
<feature type="non-terminal residue" evidence="2">
    <location>
        <position position="1"/>
    </location>
</feature>
<dbReference type="PANTHER" id="PTHR30419">
    <property type="entry name" value="HTH-TYPE TRANSCRIPTIONAL REGULATOR YBHD"/>
    <property type="match status" value="1"/>
</dbReference>
<dbReference type="Pfam" id="PF03466">
    <property type="entry name" value="LysR_substrate"/>
    <property type="match status" value="1"/>
</dbReference>
<proteinExistence type="predicted"/>
<dbReference type="InterPro" id="IPR050950">
    <property type="entry name" value="HTH-type_LysR_regulators"/>
</dbReference>
<name>A0ABS7CHF8_9BACL</name>
<accession>A0ABS7CHF8</accession>
<evidence type="ECO:0000259" key="1">
    <source>
        <dbReference type="Pfam" id="PF03466"/>
    </source>
</evidence>
<dbReference type="InterPro" id="IPR005119">
    <property type="entry name" value="LysR_subst-bd"/>
</dbReference>
<feature type="domain" description="LysR substrate-binding" evidence="1">
    <location>
        <begin position="3"/>
        <end position="201"/>
    </location>
</feature>
<dbReference type="SUPFAM" id="SSF53850">
    <property type="entry name" value="Periplasmic binding protein-like II"/>
    <property type="match status" value="1"/>
</dbReference>
<dbReference type="EMBL" id="JAHZIK010002106">
    <property type="protein sequence ID" value="MBW7460242.1"/>
    <property type="molecule type" value="Genomic_DNA"/>
</dbReference>
<dbReference type="Gene3D" id="3.40.190.290">
    <property type="match status" value="1"/>
</dbReference>
<gene>
    <name evidence="2" type="ORF">K0U00_39885</name>
</gene>